<accession>A0AAW0LXH3</accession>
<dbReference type="InterPro" id="IPR011990">
    <property type="entry name" value="TPR-like_helical_dom_sf"/>
</dbReference>
<evidence type="ECO:0000256" key="1">
    <source>
        <dbReference type="ARBA" id="ARBA00007626"/>
    </source>
</evidence>
<dbReference type="Gene3D" id="1.25.40.10">
    <property type="entry name" value="Tetratricopeptide repeat domain"/>
    <property type="match status" value="2"/>
</dbReference>
<evidence type="ECO:0000313" key="5">
    <source>
        <dbReference type="Proteomes" id="UP000237347"/>
    </source>
</evidence>
<sequence length="360" mass="41232">MQQNGQINASSYSSYMEFMRKNINPVKAMEIYNGIKDESAKNNVFICNPVLIWNCKFNSSITMLHQMKQDGLMLDVVTYSTALELVRELQHNGLHMDNVIYGTLLAVCASNTKLEEAESYFNWMKDEGHSPNVFHYSSLLNSYSISGNYRKADELVQDMKSAELVPNKVLVYHLCTGLNEPDYLPLMHMTRSENYSFDYCNVFREFDVVMMAKFLIAAENWLATVIPKFKALGECVIVDNSPMLNHIYVLKFIYLLVNAELYLGTKIEQSHGWFDHHDWRWVVERQASEIWHGKPINPKHRKLSPYQSDEDEVLPNLYNVILDASASSLCSLRLSSMASITAFPPACVQKCSKAFLKLGT</sequence>
<comment type="similarity">
    <text evidence="1">Belongs to the PPR family. P subfamily.</text>
</comment>
<dbReference type="PANTHER" id="PTHR47447:SF17">
    <property type="entry name" value="OS12G0638900 PROTEIN"/>
    <property type="match status" value="1"/>
</dbReference>
<dbReference type="NCBIfam" id="TIGR00756">
    <property type="entry name" value="PPR"/>
    <property type="match status" value="2"/>
</dbReference>
<dbReference type="EMBL" id="PKMF04000037">
    <property type="protein sequence ID" value="KAK7856368.1"/>
    <property type="molecule type" value="Genomic_DNA"/>
</dbReference>
<proteinExistence type="inferred from homology"/>
<dbReference type="AlphaFoldDB" id="A0AAW0LXH3"/>
<organism evidence="4 5">
    <name type="scientific">Quercus suber</name>
    <name type="common">Cork oak</name>
    <dbReference type="NCBI Taxonomy" id="58331"/>
    <lineage>
        <taxon>Eukaryota</taxon>
        <taxon>Viridiplantae</taxon>
        <taxon>Streptophyta</taxon>
        <taxon>Embryophyta</taxon>
        <taxon>Tracheophyta</taxon>
        <taxon>Spermatophyta</taxon>
        <taxon>Magnoliopsida</taxon>
        <taxon>eudicotyledons</taxon>
        <taxon>Gunneridae</taxon>
        <taxon>Pentapetalae</taxon>
        <taxon>rosids</taxon>
        <taxon>fabids</taxon>
        <taxon>Fagales</taxon>
        <taxon>Fagaceae</taxon>
        <taxon>Quercus</taxon>
    </lineage>
</organism>
<feature type="repeat" description="PPR" evidence="3">
    <location>
        <begin position="132"/>
        <end position="166"/>
    </location>
</feature>
<feature type="repeat" description="PPR" evidence="3">
    <location>
        <begin position="97"/>
        <end position="131"/>
    </location>
</feature>
<evidence type="ECO:0000313" key="4">
    <source>
        <dbReference type="EMBL" id="KAK7856368.1"/>
    </source>
</evidence>
<protein>
    <submittedName>
        <fullName evidence="4">Pentatricopeptide repeat-containing protein</fullName>
    </submittedName>
</protein>
<keyword evidence="2" id="KW-0677">Repeat</keyword>
<reference evidence="4 5" key="1">
    <citation type="journal article" date="2018" name="Sci. Data">
        <title>The draft genome sequence of cork oak.</title>
        <authorList>
            <person name="Ramos A.M."/>
            <person name="Usie A."/>
            <person name="Barbosa P."/>
            <person name="Barros P.M."/>
            <person name="Capote T."/>
            <person name="Chaves I."/>
            <person name="Simoes F."/>
            <person name="Abreu I."/>
            <person name="Carrasquinho I."/>
            <person name="Faro C."/>
            <person name="Guimaraes J.B."/>
            <person name="Mendonca D."/>
            <person name="Nobrega F."/>
            <person name="Rodrigues L."/>
            <person name="Saibo N.J.M."/>
            <person name="Varela M.C."/>
            <person name="Egas C."/>
            <person name="Matos J."/>
            <person name="Miguel C.M."/>
            <person name="Oliveira M.M."/>
            <person name="Ricardo C.P."/>
            <person name="Goncalves S."/>
        </authorList>
    </citation>
    <scope>NUCLEOTIDE SEQUENCE [LARGE SCALE GENOMIC DNA]</scope>
    <source>
        <strain evidence="5">cv. HL8</strain>
    </source>
</reference>
<dbReference type="Proteomes" id="UP000237347">
    <property type="component" value="Unassembled WGS sequence"/>
</dbReference>
<evidence type="ECO:0000256" key="2">
    <source>
        <dbReference type="ARBA" id="ARBA00022737"/>
    </source>
</evidence>
<gene>
    <name evidence="4" type="ORF">CFP56_023691</name>
</gene>
<comment type="caution">
    <text evidence="4">The sequence shown here is derived from an EMBL/GenBank/DDBJ whole genome shotgun (WGS) entry which is preliminary data.</text>
</comment>
<dbReference type="PANTHER" id="PTHR47447">
    <property type="entry name" value="OS03G0856100 PROTEIN"/>
    <property type="match status" value="1"/>
</dbReference>
<dbReference type="InterPro" id="IPR002885">
    <property type="entry name" value="PPR_rpt"/>
</dbReference>
<dbReference type="Pfam" id="PF13041">
    <property type="entry name" value="PPR_2"/>
    <property type="match status" value="1"/>
</dbReference>
<keyword evidence="5" id="KW-1185">Reference proteome</keyword>
<name>A0AAW0LXH3_QUESU</name>
<dbReference type="PROSITE" id="PS51375">
    <property type="entry name" value="PPR"/>
    <property type="match status" value="2"/>
</dbReference>
<evidence type="ECO:0000256" key="3">
    <source>
        <dbReference type="PROSITE-ProRule" id="PRU00708"/>
    </source>
</evidence>